<dbReference type="Proteomes" id="UP001273209">
    <property type="component" value="Unassembled WGS sequence"/>
</dbReference>
<dbReference type="AlphaFoldDB" id="A0AAE1I9L0"/>
<evidence type="ECO:0000259" key="3">
    <source>
        <dbReference type="Pfam" id="PF24883"/>
    </source>
</evidence>
<comment type="caution">
    <text evidence="4">The sequence shown here is derived from an EMBL/GenBank/DDBJ whole genome shotgun (WGS) entry which is preliminary data.</text>
</comment>
<dbReference type="PANTHER" id="PTHR10039">
    <property type="entry name" value="AMELOGENIN"/>
    <property type="match status" value="1"/>
</dbReference>
<dbReference type="InterPro" id="IPR027417">
    <property type="entry name" value="P-loop_NTPase"/>
</dbReference>
<keyword evidence="5" id="KW-1185">Reference proteome</keyword>
<dbReference type="Pfam" id="PF24883">
    <property type="entry name" value="NPHP3_N"/>
    <property type="match status" value="1"/>
</dbReference>
<dbReference type="Gene3D" id="1.25.40.20">
    <property type="entry name" value="Ankyrin repeat-containing domain"/>
    <property type="match status" value="1"/>
</dbReference>
<feature type="domain" description="Nephrocystin 3-like N-terminal" evidence="3">
    <location>
        <begin position="122"/>
        <end position="306"/>
    </location>
</feature>
<organism evidence="4 5">
    <name type="scientific">Trichoderma aggressivum f. europaeum</name>
    <dbReference type="NCBI Taxonomy" id="173218"/>
    <lineage>
        <taxon>Eukaryota</taxon>
        <taxon>Fungi</taxon>
        <taxon>Dikarya</taxon>
        <taxon>Ascomycota</taxon>
        <taxon>Pezizomycotina</taxon>
        <taxon>Sordariomycetes</taxon>
        <taxon>Hypocreomycetidae</taxon>
        <taxon>Hypocreales</taxon>
        <taxon>Hypocreaceae</taxon>
        <taxon>Trichoderma</taxon>
    </lineage>
</organism>
<name>A0AAE1I9L0_9HYPO</name>
<dbReference type="EMBL" id="JAWRVG010000033">
    <property type="protein sequence ID" value="KAK4068207.1"/>
    <property type="molecule type" value="Genomic_DNA"/>
</dbReference>
<feature type="region of interest" description="Disordered" evidence="2">
    <location>
        <begin position="859"/>
        <end position="882"/>
    </location>
</feature>
<keyword evidence="1" id="KW-0677">Repeat</keyword>
<dbReference type="InterPro" id="IPR055530">
    <property type="entry name" value="DUF7104"/>
</dbReference>
<dbReference type="InterPro" id="IPR036770">
    <property type="entry name" value="Ankyrin_rpt-contain_sf"/>
</dbReference>
<dbReference type="Pfam" id="PF23397">
    <property type="entry name" value="DUF7104"/>
    <property type="match status" value="1"/>
</dbReference>
<proteinExistence type="predicted"/>
<dbReference type="Gene3D" id="3.40.50.300">
    <property type="entry name" value="P-loop containing nucleotide triphosphate hydrolases"/>
    <property type="match status" value="1"/>
</dbReference>
<evidence type="ECO:0000313" key="5">
    <source>
        <dbReference type="Proteomes" id="UP001273209"/>
    </source>
</evidence>
<evidence type="ECO:0000256" key="1">
    <source>
        <dbReference type="ARBA" id="ARBA00022737"/>
    </source>
</evidence>
<sequence length="882" mass="100636">MYPRNNKCRLNEEIVLGNAENVDKRSCIASPDTTAIYYGASKVATAQAIFHGSGIQHSGQGDFVVQGNINVTSNPLPKDKEAEKERKEEERITAECKKVLFVIDPTEDRDMLKRKKGSRATGTCEWIFNTTELTSWLRPDEGNPGSRPQSVLWLHGNPGMGKSTMAIYFTEELSKQFEPDKPGETVDKRTLAYFFCDTNFEKRKTATSIVKGLLYQLVQVHDNLLSRYILPKYKERKDQMFTSIDALWALFIAAAADQDTGRKYCIIDALDECDSDSQEVLLYHLQETFHYQDKAPSNVRFLITSRPYPEIRECLQVFTNKDLATFYQMRQDIDRCIYERVNDLSKKKQYTDKVKREISIILREKAEGTFLWIVLACEELKRKPSKDAIHFLQTMPKGLTSLYEKLLQTAVEDEYSDNTVRRILGFITVSFEALSVLELADACQLHQDEPDVQTRIQYTRDQIASCRLLVIIQDEKVQLLHQSVRDFLVGPGSNSFVDRLNAHVSAASRCINFLVEATRGSFFRYASAYWPQHAREAQERFEICRSQIQFFEANSPSMKSWLVHHPGTSGFSLLHVAARWELPTLMEYALGLRNVYLMNGESIFIGKLDVNRLDLQHRLPLALALEWGAGSGGIEIVDMLLQAGVIVRKEDVKKAIQRYHKHPEVVLLLLERLEDRKAFTQSIMMDLVHQVRIQLLSAILSKYGHQVLITGDIIIAAIRNERQGKSIMELFLRHQSNQAIITKGVIFEAVMNHHRSKDIIYLISQKTRNPVAIMEDAMVTAAMYFSVIRELIEFLIQGGGSVTITKKILETVLYDGFLGYKHQAAFVGLVFQNQGTLDFTSEAFAAIIEFRQSHISESTVVEDDERNSEEASEIDNLLLEDS</sequence>
<evidence type="ECO:0000313" key="4">
    <source>
        <dbReference type="EMBL" id="KAK4068207.1"/>
    </source>
</evidence>
<dbReference type="PANTHER" id="PTHR10039:SF14">
    <property type="entry name" value="NACHT DOMAIN-CONTAINING PROTEIN"/>
    <property type="match status" value="1"/>
</dbReference>
<evidence type="ECO:0000256" key="2">
    <source>
        <dbReference type="SAM" id="MobiDB-lite"/>
    </source>
</evidence>
<dbReference type="RefSeq" id="XP_062753507.1">
    <property type="nucleotide sequence ID" value="XM_062902187.1"/>
</dbReference>
<dbReference type="GeneID" id="87922092"/>
<dbReference type="InterPro" id="IPR056884">
    <property type="entry name" value="NPHP3-like_N"/>
</dbReference>
<accession>A0AAE1I9L0</accession>
<protein>
    <recommendedName>
        <fullName evidence="3">Nephrocystin 3-like N-terminal domain-containing protein</fullName>
    </recommendedName>
</protein>
<gene>
    <name evidence="4" type="ORF">Triagg1_7450</name>
</gene>
<feature type="compositionally biased region" description="Acidic residues" evidence="2">
    <location>
        <begin position="860"/>
        <end position="882"/>
    </location>
</feature>
<dbReference type="SUPFAM" id="SSF52540">
    <property type="entry name" value="P-loop containing nucleoside triphosphate hydrolases"/>
    <property type="match status" value="1"/>
</dbReference>
<reference evidence="4" key="1">
    <citation type="submission" date="2023-11" db="EMBL/GenBank/DDBJ databases">
        <title>The genome sequences of three competitors of mushroom-forming fungi.</title>
        <authorList>
            <person name="Beijen E."/>
            <person name="Ohm R.A."/>
        </authorList>
    </citation>
    <scope>NUCLEOTIDE SEQUENCE</scope>
    <source>
        <strain evidence="4">CBS 100526</strain>
    </source>
</reference>